<dbReference type="GO" id="GO:0005634">
    <property type="term" value="C:nucleus"/>
    <property type="evidence" value="ECO:0007669"/>
    <property type="project" value="UniProtKB-SubCell"/>
</dbReference>
<protein>
    <recommendedName>
        <fullName evidence="4">EVE domain-containing protein</fullName>
    </recommendedName>
</protein>
<evidence type="ECO:0000256" key="2">
    <source>
        <dbReference type="ARBA" id="ARBA00023242"/>
    </source>
</evidence>
<dbReference type="InterPro" id="IPR047197">
    <property type="entry name" value="THYN1-like_EVE"/>
</dbReference>
<comment type="subcellular location">
    <subcellularLocation>
        <location evidence="1">Nucleus</location>
    </subcellularLocation>
</comment>
<dbReference type="PANTHER" id="PTHR14087">
    <property type="entry name" value="THYMOCYTE NUCLEAR PROTEIN 1"/>
    <property type="match status" value="1"/>
</dbReference>
<name>A0A1V8TBF8_9PEZI</name>
<dbReference type="CDD" id="cd21133">
    <property type="entry name" value="EVE"/>
    <property type="match status" value="1"/>
</dbReference>
<feature type="compositionally biased region" description="Low complexity" evidence="3">
    <location>
        <begin position="103"/>
        <end position="120"/>
    </location>
</feature>
<dbReference type="InParanoid" id="A0A1V8TBF8"/>
<dbReference type="STRING" id="1507870.A0A1V8TBF8"/>
<feature type="compositionally biased region" description="Low complexity" evidence="3">
    <location>
        <begin position="65"/>
        <end position="78"/>
    </location>
</feature>
<keyword evidence="2" id="KW-0539">Nucleus</keyword>
<dbReference type="Proteomes" id="UP000192596">
    <property type="component" value="Unassembled WGS sequence"/>
</dbReference>
<dbReference type="GO" id="GO:0003677">
    <property type="term" value="F:DNA binding"/>
    <property type="evidence" value="ECO:0007669"/>
    <property type="project" value="InterPro"/>
</dbReference>
<dbReference type="InterPro" id="IPR002740">
    <property type="entry name" value="EVE_domain"/>
</dbReference>
<feature type="compositionally biased region" description="Basic and acidic residues" evidence="3">
    <location>
        <begin position="87"/>
        <end position="97"/>
    </location>
</feature>
<evidence type="ECO:0000256" key="3">
    <source>
        <dbReference type="SAM" id="MobiDB-lite"/>
    </source>
</evidence>
<evidence type="ECO:0000259" key="4">
    <source>
        <dbReference type="Pfam" id="PF01878"/>
    </source>
</evidence>
<dbReference type="Pfam" id="PF01878">
    <property type="entry name" value="EVE"/>
    <property type="match status" value="1"/>
</dbReference>
<dbReference type="AlphaFoldDB" id="A0A1V8TBF8"/>
<feature type="compositionally biased region" description="Low complexity" evidence="3">
    <location>
        <begin position="9"/>
        <end position="21"/>
    </location>
</feature>
<feature type="compositionally biased region" description="Low complexity" evidence="3">
    <location>
        <begin position="36"/>
        <end position="58"/>
    </location>
</feature>
<dbReference type="SUPFAM" id="SSF88697">
    <property type="entry name" value="PUA domain-like"/>
    <property type="match status" value="1"/>
</dbReference>
<dbReference type="InterPro" id="IPR015947">
    <property type="entry name" value="PUA-like_sf"/>
</dbReference>
<dbReference type="SMART" id="SM00384">
    <property type="entry name" value="AT_hook"/>
    <property type="match status" value="2"/>
</dbReference>
<dbReference type="Gene3D" id="3.10.590.10">
    <property type="entry name" value="ph1033 like domains"/>
    <property type="match status" value="1"/>
</dbReference>
<comment type="caution">
    <text evidence="5">The sequence shown here is derived from an EMBL/GenBank/DDBJ whole genome shotgun (WGS) entry which is preliminary data.</text>
</comment>
<accession>A0A1V8TBF8</accession>
<evidence type="ECO:0000313" key="6">
    <source>
        <dbReference type="Proteomes" id="UP000192596"/>
    </source>
</evidence>
<sequence length="531" mass="56375">MPPNKAKKATAATPARASRSSVLATVTTTRGKEIETTAALARPRRAAPATTTTTTPAVKAKKPATKTTAKPATVTPAATKKRGRPAKTQDDEAEPPKKRGRPSTTPAAKVSAAKPAAKKTTTVRKTKTLEPEEAPDALDTPAPRKRRSGPKGGETTKIATDDGAAADQLEEELVETAESTTKRKAPAAKKGKGKAAASTSGKQYWLLKAEQIDREETLRSGRVFNSKFTIDDLKNRTAPEPWDGVRNLVARNNMRAMSKGDLAFFYASQGKGKLQPGITGIMEIVKEAEADQSVFDEDHYGYVEPEKRKAANQWSLVHVEYRKKLSNPVTLKELQKFGKTEGGVLSDMEVLKTTRLSVTKVTEKEWDFIVKEIIGDEYEEDEAAAAASGGELPAITTTEAPTAGAVAVDPPFVKASSRQASRAASLQPSLALPVVQSTEAVTDAIDSAFPSSDVAKPASRAGSLKPASRAGSVKPSSRAGSVKPASRAGSLAPPVRASSRGRSRTPKPAAVEEATVEQHEQLKSIIEEDGL</sequence>
<feature type="compositionally biased region" description="Basic and acidic residues" evidence="3">
    <location>
        <begin position="516"/>
        <end position="531"/>
    </location>
</feature>
<dbReference type="InterPro" id="IPR052181">
    <property type="entry name" value="5hmC_binding"/>
</dbReference>
<dbReference type="EMBL" id="NAJO01000012">
    <property type="protein sequence ID" value="OQO08522.1"/>
    <property type="molecule type" value="Genomic_DNA"/>
</dbReference>
<feature type="region of interest" description="Disordered" evidence="3">
    <location>
        <begin position="450"/>
        <end position="531"/>
    </location>
</feature>
<evidence type="ECO:0000313" key="5">
    <source>
        <dbReference type="EMBL" id="OQO08522.1"/>
    </source>
</evidence>
<organism evidence="5 6">
    <name type="scientific">Cryoendolithus antarcticus</name>
    <dbReference type="NCBI Taxonomy" id="1507870"/>
    <lineage>
        <taxon>Eukaryota</taxon>
        <taxon>Fungi</taxon>
        <taxon>Dikarya</taxon>
        <taxon>Ascomycota</taxon>
        <taxon>Pezizomycotina</taxon>
        <taxon>Dothideomycetes</taxon>
        <taxon>Dothideomycetidae</taxon>
        <taxon>Cladosporiales</taxon>
        <taxon>Cladosporiaceae</taxon>
        <taxon>Cryoendolithus</taxon>
    </lineage>
</organism>
<keyword evidence="6" id="KW-1185">Reference proteome</keyword>
<evidence type="ECO:0000256" key="1">
    <source>
        <dbReference type="ARBA" id="ARBA00004123"/>
    </source>
</evidence>
<feature type="region of interest" description="Disordered" evidence="3">
    <location>
        <begin position="1"/>
        <end position="200"/>
    </location>
</feature>
<gene>
    <name evidence="5" type="ORF">B0A48_06392</name>
</gene>
<reference evidence="6" key="1">
    <citation type="submission" date="2017-03" db="EMBL/GenBank/DDBJ databases">
        <title>Genomes of endolithic fungi from Antarctica.</title>
        <authorList>
            <person name="Coleine C."/>
            <person name="Masonjones S."/>
            <person name="Stajich J.E."/>
        </authorList>
    </citation>
    <scope>NUCLEOTIDE SEQUENCE [LARGE SCALE GENOMIC DNA]</scope>
    <source>
        <strain evidence="6">CCFEE 5527</strain>
    </source>
</reference>
<feature type="compositionally biased region" description="Basic residues" evidence="3">
    <location>
        <begin position="182"/>
        <end position="193"/>
    </location>
</feature>
<proteinExistence type="predicted"/>
<feature type="domain" description="EVE" evidence="4">
    <location>
        <begin position="203"/>
        <end position="371"/>
    </location>
</feature>
<dbReference type="PANTHER" id="PTHR14087:SF7">
    <property type="entry name" value="THYMOCYTE NUCLEAR PROTEIN 1"/>
    <property type="match status" value="1"/>
</dbReference>
<dbReference type="OrthoDB" id="41445at2759"/>
<dbReference type="InterPro" id="IPR017956">
    <property type="entry name" value="AT_hook_DNA-bd_motif"/>
</dbReference>